<evidence type="ECO:0000313" key="3">
    <source>
        <dbReference type="EMBL" id="KTB39852.1"/>
    </source>
</evidence>
<evidence type="ECO:0000256" key="2">
    <source>
        <dbReference type="SAM" id="MobiDB-lite"/>
    </source>
</evidence>
<name>A0A0W0FU41_MONRR</name>
<organism evidence="3 4">
    <name type="scientific">Moniliophthora roreri</name>
    <name type="common">Frosty pod rot fungus</name>
    <name type="synonym">Monilia roreri</name>
    <dbReference type="NCBI Taxonomy" id="221103"/>
    <lineage>
        <taxon>Eukaryota</taxon>
        <taxon>Fungi</taxon>
        <taxon>Dikarya</taxon>
        <taxon>Basidiomycota</taxon>
        <taxon>Agaricomycotina</taxon>
        <taxon>Agaricomycetes</taxon>
        <taxon>Agaricomycetidae</taxon>
        <taxon>Agaricales</taxon>
        <taxon>Marasmiineae</taxon>
        <taxon>Marasmiaceae</taxon>
        <taxon>Moniliophthora</taxon>
    </lineage>
</organism>
<dbReference type="eggNOG" id="ENOG502SATQ">
    <property type="taxonomic scope" value="Eukaryota"/>
</dbReference>
<feature type="region of interest" description="Disordered" evidence="2">
    <location>
        <begin position="555"/>
        <end position="582"/>
    </location>
</feature>
<dbReference type="AlphaFoldDB" id="A0A0W0FU41"/>
<dbReference type="EMBL" id="LATX01001627">
    <property type="protein sequence ID" value="KTB39852.1"/>
    <property type="molecule type" value="Genomic_DNA"/>
</dbReference>
<feature type="compositionally biased region" description="Polar residues" evidence="2">
    <location>
        <begin position="495"/>
        <end position="505"/>
    </location>
</feature>
<gene>
    <name evidence="3" type="ORF">WG66_7553</name>
</gene>
<protein>
    <submittedName>
        <fullName evidence="3">Uncharacterized protein</fullName>
    </submittedName>
</protein>
<feature type="compositionally biased region" description="Low complexity" evidence="2">
    <location>
        <begin position="562"/>
        <end position="582"/>
    </location>
</feature>
<sequence length="634" mass="69120">MVHLVLVSSKGNGVRYFPYSGYLGLSPVKIEGVVITKLDSDLKTLQAKSITISVRCYESRLGRLGALQTNVLVDHTQTLWSKPDGQDYGAIGDGEYPFRISLPPNVGGFSTLSFVEYRCVWRVEAVINHIPITGIGSRQTKYVDLPLIRFDVPPNLPPYQTSLHDVEPKLNRETSKPRGPRISYCINAPKFPIGPTDLVSVPIHVLPIDPGVSVRSATLVVERRILLNEAATPTSPVSFPPPSTLMVNSLYPSQTSSSAPTSANIPIPQFISSTSSLLLHSAGSSYKDHYHDTASIMSSNNTITSTTALLPGKLPLSHSSDSLSSRPIVNLVAGAESSGSFSRSASGIWSKTLTFQWPIVKSGGRWGIGETIQSEMISVKFFVRVKLIITSPLGTDSLELEDEELFIVSANDAERHLAITKCNEADRPRSKSKSPRRSRKERENAPELPVPSSSTASKTDHPRTLAPPQTPYPTAKTKGTPRRPHTSAGPRDKSSLPSRTDSSYGLRTHECPRQPESPDNEAPYRRRLRPGTANPEITKSSALGYMYSPRISTSTVGSSIRSNSTFTNSASTSDASTTSSSLSTNVRDSANIREWEEELARIEVQSRRSSDLLGFGLKRKIRSLRPTLLFAGNA</sequence>
<comment type="caution">
    <text evidence="3">The sequence shown here is derived from an EMBL/GenBank/DDBJ whole genome shotgun (WGS) entry which is preliminary data.</text>
</comment>
<feature type="compositionally biased region" description="Basic residues" evidence="2">
    <location>
        <begin position="430"/>
        <end position="439"/>
    </location>
</feature>
<reference evidence="3 4" key="1">
    <citation type="submission" date="2015-12" db="EMBL/GenBank/DDBJ databases">
        <title>Draft genome sequence of Moniliophthora roreri, the causal agent of frosty pod rot of cacao.</title>
        <authorList>
            <person name="Aime M.C."/>
            <person name="Diaz-Valderrama J.R."/>
            <person name="Kijpornyongpan T."/>
            <person name="Phillips-Mora W."/>
        </authorList>
    </citation>
    <scope>NUCLEOTIDE SEQUENCE [LARGE SCALE GENOMIC DNA]</scope>
    <source>
        <strain evidence="3 4">MCA 2952</strain>
    </source>
</reference>
<keyword evidence="1" id="KW-0175">Coiled coil</keyword>
<feature type="compositionally biased region" description="Basic and acidic residues" evidence="2">
    <location>
        <begin position="419"/>
        <end position="429"/>
    </location>
</feature>
<dbReference type="Proteomes" id="UP000054988">
    <property type="component" value="Unassembled WGS sequence"/>
</dbReference>
<proteinExistence type="predicted"/>
<feature type="coiled-coil region" evidence="1">
    <location>
        <begin position="585"/>
        <end position="612"/>
    </location>
</feature>
<feature type="region of interest" description="Disordered" evidence="2">
    <location>
        <begin position="419"/>
        <end position="541"/>
    </location>
</feature>
<evidence type="ECO:0000313" key="4">
    <source>
        <dbReference type="Proteomes" id="UP000054988"/>
    </source>
</evidence>
<accession>A0A0W0FU41</accession>
<evidence type="ECO:0000256" key="1">
    <source>
        <dbReference type="SAM" id="Coils"/>
    </source>
</evidence>